<keyword evidence="6 8" id="KW-0012">Acyltransferase</keyword>
<evidence type="ECO:0000256" key="6">
    <source>
        <dbReference type="ARBA" id="ARBA00023315"/>
    </source>
</evidence>
<keyword evidence="2" id="KW-1003">Cell membrane</keyword>
<feature type="region of interest" description="Disordered" evidence="7">
    <location>
        <begin position="1"/>
        <end position="20"/>
    </location>
</feature>
<dbReference type="PIRSF" id="PIRSF028561">
    <property type="entry name" value="Ac_Trasf"/>
    <property type="match status" value="1"/>
</dbReference>
<gene>
    <name evidence="8" type="ORF">GCM10025770_32120</name>
</gene>
<reference evidence="9" key="1">
    <citation type="journal article" date="2019" name="Int. J. Syst. Evol. Microbiol.">
        <title>The Global Catalogue of Microorganisms (GCM) 10K type strain sequencing project: providing services to taxonomists for standard genome sequencing and annotation.</title>
        <authorList>
            <consortium name="The Broad Institute Genomics Platform"/>
            <consortium name="The Broad Institute Genome Sequencing Center for Infectious Disease"/>
            <person name="Wu L."/>
            <person name="Ma J."/>
        </authorList>
    </citation>
    <scope>NUCLEOTIDE SEQUENCE [LARGE SCALE GENOMIC DNA]</scope>
    <source>
        <strain evidence="9">JCM 18715</strain>
    </source>
</reference>
<dbReference type="CDD" id="cd07984">
    <property type="entry name" value="LPLAT_LABLAT-like"/>
    <property type="match status" value="1"/>
</dbReference>
<evidence type="ECO:0000256" key="7">
    <source>
        <dbReference type="SAM" id="MobiDB-lite"/>
    </source>
</evidence>
<proteinExistence type="predicted"/>
<name>A0ABP9R070_9RHOO</name>
<keyword evidence="4" id="KW-0808">Transferase</keyword>
<accession>A0ABP9R070</accession>
<dbReference type="InterPro" id="IPR014548">
    <property type="entry name" value="Ac_Trasf"/>
</dbReference>
<keyword evidence="9" id="KW-1185">Reference proteome</keyword>
<keyword evidence="5" id="KW-0472">Membrane</keyword>
<evidence type="ECO:0000313" key="8">
    <source>
        <dbReference type="EMBL" id="GAA5169932.1"/>
    </source>
</evidence>
<keyword evidence="3" id="KW-0997">Cell inner membrane</keyword>
<dbReference type="PANTHER" id="PTHR30606:SF9">
    <property type="entry name" value="LIPID A BIOSYNTHESIS LAUROYLTRANSFERASE"/>
    <property type="match status" value="1"/>
</dbReference>
<evidence type="ECO:0000256" key="5">
    <source>
        <dbReference type="ARBA" id="ARBA00023136"/>
    </source>
</evidence>
<dbReference type="RefSeq" id="WP_345534123.1">
    <property type="nucleotide sequence ID" value="NZ_BAABLD010000015.1"/>
</dbReference>
<evidence type="ECO:0000313" key="9">
    <source>
        <dbReference type="Proteomes" id="UP001500547"/>
    </source>
</evidence>
<protein>
    <submittedName>
        <fullName evidence="8">Acyltransferase</fullName>
    </submittedName>
</protein>
<dbReference type="Proteomes" id="UP001500547">
    <property type="component" value="Unassembled WGS sequence"/>
</dbReference>
<feature type="compositionally biased region" description="Polar residues" evidence="7">
    <location>
        <begin position="1"/>
        <end position="11"/>
    </location>
</feature>
<comment type="caution">
    <text evidence="8">The sequence shown here is derived from an EMBL/GenBank/DDBJ whole genome shotgun (WGS) entry which is preliminary data.</text>
</comment>
<dbReference type="EMBL" id="BAABLD010000015">
    <property type="protein sequence ID" value="GAA5169932.1"/>
    <property type="molecule type" value="Genomic_DNA"/>
</dbReference>
<dbReference type="InterPro" id="IPR004960">
    <property type="entry name" value="LipA_acyltrans"/>
</dbReference>
<comment type="subcellular location">
    <subcellularLocation>
        <location evidence="1">Cell inner membrane</location>
    </subcellularLocation>
</comment>
<dbReference type="GO" id="GO:0016746">
    <property type="term" value="F:acyltransferase activity"/>
    <property type="evidence" value="ECO:0007669"/>
    <property type="project" value="UniProtKB-KW"/>
</dbReference>
<evidence type="ECO:0000256" key="3">
    <source>
        <dbReference type="ARBA" id="ARBA00022519"/>
    </source>
</evidence>
<organism evidence="8 9">
    <name type="scientific">Viridibacterium curvum</name>
    <dbReference type="NCBI Taxonomy" id="1101404"/>
    <lineage>
        <taxon>Bacteria</taxon>
        <taxon>Pseudomonadati</taxon>
        <taxon>Pseudomonadota</taxon>
        <taxon>Betaproteobacteria</taxon>
        <taxon>Rhodocyclales</taxon>
        <taxon>Rhodocyclaceae</taxon>
        <taxon>Viridibacterium</taxon>
    </lineage>
</organism>
<dbReference type="PANTHER" id="PTHR30606">
    <property type="entry name" value="LIPID A BIOSYNTHESIS LAUROYL ACYLTRANSFERASE"/>
    <property type="match status" value="1"/>
</dbReference>
<evidence type="ECO:0000256" key="4">
    <source>
        <dbReference type="ARBA" id="ARBA00022679"/>
    </source>
</evidence>
<evidence type="ECO:0000256" key="2">
    <source>
        <dbReference type="ARBA" id="ARBA00022475"/>
    </source>
</evidence>
<dbReference type="Pfam" id="PF03279">
    <property type="entry name" value="Lip_A_acyltrans"/>
    <property type="match status" value="1"/>
</dbReference>
<evidence type="ECO:0000256" key="1">
    <source>
        <dbReference type="ARBA" id="ARBA00004533"/>
    </source>
</evidence>
<sequence length="322" mass="36532">MSDTAASTQPEQDGPHWTERPERGSVLAMRIMLWLSLALGRRLTRPVLWGITLYFFLSSPDVRLHSRSYLARVLPGPVRWWHVLRHFHWFSIVVHDRVFLLRNKHAMFDFHVEGNEVLHEFNDTRGGVMLFGAHVGSFEAIRAIARTTVRPVTIAMYAENARRVMSVMATLNPGATNEILPLGQLNSMLAIRDRIADGHVVGVLADRNFGTDTLLPVNVLGDKAWLPDGPFRLAAALQVPVFFMTGLFLGGRRYAVHIERIADFSDCPRAEREARMAEARQAFADCMSNYCRKAPYNWFNFYDFWNPPDAPPSTTPAPDTSR</sequence>